<dbReference type="HOGENOM" id="CLU_072378_0_0_1"/>
<accession>W9XUD6</accession>
<reference evidence="3 4" key="1">
    <citation type="submission" date="2013-03" db="EMBL/GenBank/DDBJ databases">
        <title>The Genome Sequence of Capronia coronata CBS 617.96.</title>
        <authorList>
            <consortium name="The Broad Institute Genomics Platform"/>
            <person name="Cuomo C."/>
            <person name="de Hoog S."/>
            <person name="Gorbushina A."/>
            <person name="Walker B."/>
            <person name="Young S.K."/>
            <person name="Zeng Q."/>
            <person name="Gargeya S."/>
            <person name="Fitzgerald M."/>
            <person name="Haas B."/>
            <person name="Abouelleil A."/>
            <person name="Allen A.W."/>
            <person name="Alvarado L."/>
            <person name="Arachchi H.M."/>
            <person name="Berlin A.M."/>
            <person name="Chapman S.B."/>
            <person name="Gainer-Dewar J."/>
            <person name="Goldberg J."/>
            <person name="Griggs A."/>
            <person name="Gujja S."/>
            <person name="Hansen M."/>
            <person name="Howarth C."/>
            <person name="Imamovic A."/>
            <person name="Ireland A."/>
            <person name="Larimer J."/>
            <person name="McCowan C."/>
            <person name="Murphy C."/>
            <person name="Pearson M."/>
            <person name="Poon T.W."/>
            <person name="Priest M."/>
            <person name="Roberts A."/>
            <person name="Saif S."/>
            <person name="Shea T."/>
            <person name="Sisk P."/>
            <person name="Sykes S."/>
            <person name="Wortman J."/>
            <person name="Nusbaum C."/>
            <person name="Birren B."/>
        </authorList>
    </citation>
    <scope>NUCLEOTIDE SEQUENCE [LARGE SCALE GENOMIC DNA]</scope>
    <source>
        <strain evidence="3 4">CBS 617.96</strain>
    </source>
</reference>
<comment type="caution">
    <text evidence="3">The sequence shown here is derived from an EMBL/GenBank/DDBJ whole genome shotgun (WGS) entry which is preliminary data.</text>
</comment>
<dbReference type="STRING" id="1182541.W9XUD6"/>
<dbReference type="InterPro" id="IPR036249">
    <property type="entry name" value="Thioredoxin-like_sf"/>
</dbReference>
<evidence type="ECO:0000259" key="2">
    <source>
        <dbReference type="Pfam" id="PF00085"/>
    </source>
</evidence>
<keyword evidence="4" id="KW-1185">Reference proteome</keyword>
<dbReference type="PANTHER" id="PTHR21148">
    <property type="entry name" value="THIOREDOXIN DOMAIN-CONTAINING PROTEIN 9"/>
    <property type="match status" value="1"/>
</dbReference>
<evidence type="ECO:0000313" key="4">
    <source>
        <dbReference type="Proteomes" id="UP000019484"/>
    </source>
</evidence>
<dbReference type="Proteomes" id="UP000019484">
    <property type="component" value="Unassembled WGS sequence"/>
</dbReference>
<protein>
    <recommendedName>
        <fullName evidence="2">Thioredoxin domain-containing protein</fullName>
    </recommendedName>
</protein>
<dbReference type="InterPro" id="IPR013766">
    <property type="entry name" value="Thioredoxin_domain"/>
</dbReference>
<feature type="compositionally biased region" description="Acidic residues" evidence="1">
    <location>
        <begin position="200"/>
        <end position="210"/>
    </location>
</feature>
<evidence type="ECO:0000313" key="3">
    <source>
        <dbReference type="EMBL" id="EXJ83828.1"/>
    </source>
</evidence>
<dbReference type="Pfam" id="PF00085">
    <property type="entry name" value="Thioredoxin"/>
    <property type="match status" value="1"/>
</dbReference>
<feature type="domain" description="Thioredoxin" evidence="2">
    <location>
        <begin position="85"/>
        <end position="162"/>
    </location>
</feature>
<feature type="compositionally biased region" description="Basic and acidic residues" evidence="1">
    <location>
        <begin position="9"/>
        <end position="21"/>
    </location>
</feature>
<dbReference type="eggNOG" id="KOG1672">
    <property type="taxonomic scope" value="Eukaryota"/>
</dbReference>
<dbReference type="AlphaFoldDB" id="W9XUD6"/>
<evidence type="ECO:0000256" key="1">
    <source>
        <dbReference type="SAM" id="MobiDB-lite"/>
    </source>
</evidence>
<proteinExistence type="predicted"/>
<organism evidence="3 4">
    <name type="scientific">Capronia coronata CBS 617.96</name>
    <dbReference type="NCBI Taxonomy" id="1182541"/>
    <lineage>
        <taxon>Eukaryota</taxon>
        <taxon>Fungi</taxon>
        <taxon>Dikarya</taxon>
        <taxon>Ascomycota</taxon>
        <taxon>Pezizomycotina</taxon>
        <taxon>Eurotiomycetes</taxon>
        <taxon>Chaetothyriomycetidae</taxon>
        <taxon>Chaetothyriales</taxon>
        <taxon>Herpotrichiellaceae</taxon>
        <taxon>Capronia</taxon>
    </lineage>
</organism>
<gene>
    <name evidence="3" type="ORF">A1O1_07455</name>
</gene>
<feature type="region of interest" description="Disordered" evidence="1">
    <location>
        <begin position="1"/>
        <end position="40"/>
    </location>
</feature>
<dbReference type="GeneID" id="19162313"/>
<dbReference type="SUPFAM" id="SSF52833">
    <property type="entry name" value="Thioredoxin-like"/>
    <property type="match status" value="1"/>
</dbReference>
<name>W9XUD6_9EURO</name>
<dbReference type="OrthoDB" id="10257948at2759"/>
<feature type="region of interest" description="Disordered" evidence="1">
    <location>
        <begin position="200"/>
        <end position="238"/>
    </location>
</feature>
<dbReference type="RefSeq" id="XP_007726514.1">
    <property type="nucleotide sequence ID" value="XM_007728324.1"/>
</dbReference>
<dbReference type="EMBL" id="AMWN01000006">
    <property type="protein sequence ID" value="EXJ83828.1"/>
    <property type="molecule type" value="Genomic_DNA"/>
</dbReference>
<dbReference type="Gene3D" id="3.40.30.10">
    <property type="entry name" value="Glutaredoxin"/>
    <property type="match status" value="1"/>
</dbReference>
<sequence>MGSGEDEGEGKGHRDNDHEVPGDEEDVDAVLASLEEEEHSTYRAQRLQELNDSAARSKPTTTLDASKKTYITLNGDDEALSFTTENERAVLHFYHPDFARCLTMDRHCEQIAEKHAENAEADVSFARVDVKKAPFVVEKLGVRVLPCVVGFVKGVVKGRVTGFEGLCWDGKENSITVTRALEEAIVGWSVLRKRLLLGHDDEDTDEENEGDGLNGRKSARRGIRGRQPESGDEDDDWD</sequence>
<feature type="compositionally biased region" description="Acidic residues" evidence="1">
    <location>
        <begin position="22"/>
        <end position="38"/>
    </location>
</feature>